<keyword evidence="2" id="KW-1185">Reference proteome</keyword>
<accession>A0ACC2XCW0</accession>
<dbReference type="Proteomes" id="UP001234202">
    <property type="component" value="Unassembled WGS sequence"/>
</dbReference>
<evidence type="ECO:0000313" key="1">
    <source>
        <dbReference type="EMBL" id="KAJ9121199.1"/>
    </source>
</evidence>
<dbReference type="EMBL" id="JASBWV010000018">
    <property type="protein sequence ID" value="KAJ9121199.1"/>
    <property type="molecule type" value="Genomic_DNA"/>
</dbReference>
<sequence length="596" mass="60955">MVSMSGTSTAVSIPADEQTKIVGEARAVPGAMMVDKMGKKRTAREAGLDDGATGGVKAGEGRDWILSKVEEMERAFKDACYYRSLIIRFHVEARYQYVSHLFILRIRSSYLPLDPCGSNLQYIQPHAPQYMIDRYRRACVTWQDTKSLVQAYLLTAARWKQEEAARNYVPPPPKETEPTPSAPTETLKPAATTTTTAHTNGKPMPAPLALVASTTTASKSPAYIDPKTGLPSPTQPTIHLVDDSNAIGDVDSSRVVTGNTTTGKSPRTGGSVKKSPREPDPPNSASLPASNSNNNHLDSNHSANTAKFPTGSAGDPIEIDDLDADVQPGSGNVNGNSGGGQDVDVDGDIVHLVDGPPLVVQGTLENGNTKTNGQPSFAGVQDPANAMSTATVQPEGIGLGLGLELAGLGLSGLGLAGFSDTSGTGELPAEVYGLQGTSNMVGVGSNDTSGTAFGVDGIPAAGAGGEAGAAGEQQISEEDLMRFFESLAPGSGGGAGDGVSADALQALEGGLAGNTGGDGFLNVAGEQNFGSTDVVGDTAGAVNALAEATGGEAGTSQPQQADAGGMPEELDLSNLDWTQYSALLADIPDDLGGGGT</sequence>
<proteinExistence type="predicted"/>
<comment type="caution">
    <text evidence="1">The sequence shown here is derived from an EMBL/GenBank/DDBJ whole genome shotgun (WGS) entry which is preliminary data.</text>
</comment>
<reference evidence="1" key="1">
    <citation type="submission" date="2023-04" db="EMBL/GenBank/DDBJ databases">
        <title>Draft Genome sequencing of Naganishia species isolated from polar environments using Oxford Nanopore Technology.</title>
        <authorList>
            <person name="Leo P."/>
            <person name="Venkateswaran K."/>
        </authorList>
    </citation>
    <scope>NUCLEOTIDE SEQUENCE</scope>
    <source>
        <strain evidence="1">DBVPG 5303</strain>
    </source>
</reference>
<name>A0ACC2XCW0_9TREE</name>
<organism evidence="1 2">
    <name type="scientific">Naganishia onofrii</name>
    <dbReference type="NCBI Taxonomy" id="1851511"/>
    <lineage>
        <taxon>Eukaryota</taxon>
        <taxon>Fungi</taxon>
        <taxon>Dikarya</taxon>
        <taxon>Basidiomycota</taxon>
        <taxon>Agaricomycotina</taxon>
        <taxon>Tremellomycetes</taxon>
        <taxon>Filobasidiales</taxon>
        <taxon>Filobasidiaceae</taxon>
        <taxon>Naganishia</taxon>
    </lineage>
</organism>
<protein>
    <submittedName>
        <fullName evidence="1">Uncharacterized protein</fullName>
    </submittedName>
</protein>
<evidence type="ECO:0000313" key="2">
    <source>
        <dbReference type="Proteomes" id="UP001234202"/>
    </source>
</evidence>
<gene>
    <name evidence="1" type="ORF">QFC24_004873</name>
</gene>